<gene>
    <name evidence="13" type="ORF">A1355_14510</name>
</gene>
<keyword evidence="2" id="KW-0813">Transport</keyword>
<dbReference type="PIRSF" id="PIRSF000005">
    <property type="entry name" value="Cytochrome_c4"/>
    <property type="match status" value="1"/>
</dbReference>
<feature type="binding site" description="covalent" evidence="8">
    <location>
        <position position="153"/>
    </location>
    <ligand>
        <name>heme c</name>
        <dbReference type="ChEBI" id="CHEBI:61717"/>
        <label>2</label>
    </ligand>
</feature>
<dbReference type="PANTHER" id="PTHR33751">
    <property type="entry name" value="CBB3-TYPE CYTOCHROME C OXIDASE SUBUNIT FIXP"/>
    <property type="match status" value="1"/>
</dbReference>
<keyword evidence="5" id="KW-0574">Periplasm</keyword>
<dbReference type="Gene3D" id="1.10.760.10">
    <property type="entry name" value="Cytochrome c-like domain"/>
    <property type="match status" value="2"/>
</dbReference>
<evidence type="ECO:0000256" key="8">
    <source>
        <dbReference type="PIRSR" id="PIRSR000005-1"/>
    </source>
</evidence>
<comment type="caution">
    <text evidence="13">The sequence shown here is derived from an EMBL/GenBank/DDBJ whole genome shotgun (WGS) entry which is preliminary data.</text>
</comment>
<sequence>MIKKLLTVSVTLALAFTGHAYAQGNSAGKTKAAACAGCHGEDGNSMMPSFPKLAGQHQNYLAKQLQAFKSGTRNSPMMAPLAAGLDEQAIQEIATYYSANRIAGNPAPKLPDNDDDEAPAKTDEQKKAELTALIAQGSDLYRNGDLSREVSACVACHGPFGEGNKPAAFPALHSQHADYLIKSLTDFKSGARSNNPENMMHMIAGKMTDQQIQAVAYYISTMK</sequence>
<keyword evidence="4 9" id="KW-0479">Metal-binding</keyword>
<dbReference type="AlphaFoldDB" id="A0A177N2V1"/>
<organism evidence="13 14">
    <name type="scientific">Methylomonas koyamae</name>
    <dbReference type="NCBI Taxonomy" id="702114"/>
    <lineage>
        <taxon>Bacteria</taxon>
        <taxon>Pseudomonadati</taxon>
        <taxon>Pseudomonadota</taxon>
        <taxon>Gammaproteobacteria</taxon>
        <taxon>Methylococcales</taxon>
        <taxon>Methylococcaceae</taxon>
        <taxon>Methylomonas</taxon>
    </lineage>
</organism>
<proteinExistence type="predicted"/>
<evidence type="ECO:0000313" key="14">
    <source>
        <dbReference type="Proteomes" id="UP000077628"/>
    </source>
</evidence>
<dbReference type="InterPro" id="IPR024167">
    <property type="entry name" value="Cytochrome_c4-like"/>
</dbReference>
<dbReference type="InterPro" id="IPR009056">
    <property type="entry name" value="Cyt_c-like_dom"/>
</dbReference>
<dbReference type="PANTHER" id="PTHR33751:SF9">
    <property type="entry name" value="CYTOCHROME C4"/>
    <property type="match status" value="1"/>
</dbReference>
<dbReference type="EMBL" id="LUUK01000221">
    <property type="protein sequence ID" value="OAI12181.1"/>
    <property type="molecule type" value="Genomic_DNA"/>
</dbReference>
<reference evidence="14" key="1">
    <citation type="submission" date="2016-03" db="EMBL/GenBank/DDBJ databases">
        <authorList>
            <person name="Heylen K."/>
            <person name="De Vos P."/>
            <person name="Vekeman B."/>
        </authorList>
    </citation>
    <scope>NUCLEOTIDE SEQUENCE [LARGE SCALE GENOMIC DNA]</scope>
    <source>
        <strain evidence="14">R-45383</strain>
    </source>
</reference>
<dbReference type="GO" id="GO:0042597">
    <property type="term" value="C:periplasmic space"/>
    <property type="evidence" value="ECO:0007669"/>
    <property type="project" value="UniProtKB-SubCell"/>
</dbReference>
<dbReference type="InterPro" id="IPR050597">
    <property type="entry name" value="Cytochrome_c_Oxidase_Subunit"/>
</dbReference>
<dbReference type="Pfam" id="PF00034">
    <property type="entry name" value="Cytochrom_C"/>
    <property type="match status" value="2"/>
</dbReference>
<comment type="PTM">
    <text evidence="8">Binds 2 heme c groups covalently per subunit.</text>
</comment>
<feature type="signal peptide" evidence="11">
    <location>
        <begin position="1"/>
        <end position="22"/>
    </location>
</feature>
<dbReference type="SUPFAM" id="SSF46626">
    <property type="entry name" value="Cytochrome c"/>
    <property type="match status" value="2"/>
</dbReference>
<feature type="binding site" description="covalent" evidence="8">
    <location>
        <position position="38"/>
    </location>
    <ligand>
        <name>heme c</name>
        <dbReference type="ChEBI" id="CHEBI:61717"/>
        <label>1</label>
    </ligand>
</feature>
<keyword evidence="7 9" id="KW-0408">Iron</keyword>
<name>A0A177N2V1_9GAMM</name>
<feature type="binding site" description="axial binding residue" evidence="9">
    <location>
        <position position="39"/>
    </location>
    <ligand>
        <name>heme c</name>
        <dbReference type="ChEBI" id="CHEBI:61717"/>
        <label>1</label>
    </ligand>
    <ligandPart>
        <name>Fe</name>
        <dbReference type="ChEBI" id="CHEBI:18248"/>
    </ligandPart>
</feature>
<feature type="binding site" description="axial binding residue" evidence="9">
    <location>
        <position position="157"/>
    </location>
    <ligand>
        <name>heme c</name>
        <dbReference type="ChEBI" id="CHEBI:61717"/>
        <label>2</label>
    </ligand>
    <ligandPart>
        <name>Fe</name>
        <dbReference type="ChEBI" id="CHEBI:18248"/>
    </ligandPart>
</feature>
<dbReference type="Proteomes" id="UP000077628">
    <property type="component" value="Unassembled WGS sequence"/>
</dbReference>
<keyword evidence="6" id="KW-0249">Electron transport</keyword>
<evidence type="ECO:0000256" key="1">
    <source>
        <dbReference type="ARBA" id="ARBA00004418"/>
    </source>
</evidence>
<feature type="binding site" description="axial binding residue" evidence="9">
    <location>
        <position position="78"/>
    </location>
    <ligand>
        <name>heme c</name>
        <dbReference type="ChEBI" id="CHEBI:61717"/>
        <label>1</label>
    </ligand>
    <ligandPart>
        <name>Fe</name>
        <dbReference type="ChEBI" id="CHEBI:18248"/>
    </ligandPart>
</feature>
<comment type="subcellular location">
    <subcellularLocation>
        <location evidence="1">Periplasm</location>
    </subcellularLocation>
</comment>
<evidence type="ECO:0000256" key="2">
    <source>
        <dbReference type="ARBA" id="ARBA00022448"/>
    </source>
</evidence>
<dbReference type="STRING" id="702114.A1355_14510"/>
<feature type="binding site" description="covalent" evidence="8">
    <location>
        <position position="35"/>
    </location>
    <ligand>
        <name>heme c</name>
        <dbReference type="ChEBI" id="CHEBI:61717"/>
        <label>1</label>
    </ligand>
</feature>
<evidence type="ECO:0000313" key="13">
    <source>
        <dbReference type="EMBL" id="OAI12181.1"/>
    </source>
</evidence>
<keyword evidence="14" id="KW-1185">Reference proteome</keyword>
<feature type="binding site" description="covalent" evidence="8">
    <location>
        <position position="156"/>
    </location>
    <ligand>
        <name>heme c</name>
        <dbReference type="ChEBI" id="CHEBI:61717"/>
        <label>2</label>
    </ligand>
</feature>
<feature type="chain" id="PRO_5008068729" evidence="11">
    <location>
        <begin position="23"/>
        <end position="223"/>
    </location>
</feature>
<evidence type="ECO:0000259" key="12">
    <source>
        <dbReference type="PROSITE" id="PS51007"/>
    </source>
</evidence>
<dbReference type="PROSITE" id="PS51007">
    <property type="entry name" value="CYTC"/>
    <property type="match status" value="2"/>
</dbReference>
<evidence type="ECO:0000256" key="3">
    <source>
        <dbReference type="ARBA" id="ARBA00022617"/>
    </source>
</evidence>
<dbReference type="GO" id="GO:0009055">
    <property type="term" value="F:electron transfer activity"/>
    <property type="evidence" value="ECO:0007669"/>
    <property type="project" value="InterPro"/>
</dbReference>
<protein>
    <submittedName>
        <fullName evidence="13">Cytochrome C</fullName>
    </submittedName>
</protein>
<evidence type="ECO:0000256" key="6">
    <source>
        <dbReference type="ARBA" id="ARBA00022982"/>
    </source>
</evidence>
<keyword evidence="11" id="KW-0732">Signal</keyword>
<dbReference type="OrthoDB" id="9773456at2"/>
<evidence type="ECO:0000256" key="11">
    <source>
        <dbReference type="SAM" id="SignalP"/>
    </source>
</evidence>
<feature type="domain" description="Cytochrome c" evidence="12">
    <location>
        <begin position="132"/>
        <end position="223"/>
    </location>
</feature>
<dbReference type="GO" id="GO:0005506">
    <property type="term" value="F:iron ion binding"/>
    <property type="evidence" value="ECO:0007669"/>
    <property type="project" value="InterPro"/>
</dbReference>
<feature type="binding site" description="axial binding residue" evidence="9">
    <location>
        <position position="200"/>
    </location>
    <ligand>
        <name>heme c</name>
        <dbReference type="ChEBI" id="CHEBI:61717"/>
        <label>2</label>
    </ligand>
    <ligandPart>
        <name>Fe</name>
        <dbReference type="ChEBI" id="CHEBI:18248"/>
    </ligandPart>
</feature>
<evidence type="ECO:0000256" key="9">
    <source>
        <dbReference type="PIRSR" id="PIRSR000005-2"/>
    </source>
</evidence>
<evidence type="ECO:0000256" key="7">
    <source>
        <dbReference type="ARBA" id="ARBA00023004"/>
    </source>
</evidence>
<evidence type="ECO:0000256" key="4">
    <source>
        <dbReference type="ARBA" id="ARBA00022723"/>
    </source>
</evidence>
<dbReference type="GO" id="GO:0020037">
    <property type="term" value="F:heme binding"/>
    <property type="evidence" value="ECO:0007669"/>
    <property type="project" value="InterPro"/>
</dbReference>
<evidence type="ECO:0000256" key="10">
    <source>
        <dbReference type="SAM" id="MobiDB-lite"/>
    </source>
</evidence>
<feature type="region of interest" description="Disordered" evidence="10">
    <location>
        <begin position="104"/>
        <end position="124"/>
    </location>
</feature>
<evidence type="ECO:0000256" key="5">
    <source>
        <dbReference type="ARBA" id="ARBA00022764"/>
    </source>
</evidence>
<dbReference type="InterPro" id="IPR036909">
    <property type="entry name" value="Cyt_c-like_dom_sf"/>
</dbReference>
<accession>A0A177N2V1</accession>
<dbReference type="RefSeq" id="WP_064031452.1">
    <property type="nucleotide sequence ID" value="NZ_LUUK01000221.1"/>
</dbReference>
<keyword evidence="3 8" id="KW-0349">Heme</keyword>
<feature type="domain" description="Cytochrome c" evidence="12">
    <location>
        <begin position="19"/>
        <end position="101"/>
    </location>
</feature>